<comment type="caution">
    <text evidence="1">The sequence shown here is derived from an EMBL/GenBank/DDBJ whole genome shotgun (WGS) entry which is preliminary data.</text>
</comment>
<dbReference type="Gene3D" id="3.40.50.300">
    <property type="entry name" value="P-loop containing nucleotide triphosphate hydrolases"/>
    <property type="match status" value="1"/>
</dbReference>
<evidence type="ECO:0000313" key="2">
    <source>
        <dbReference type="Proteomes" id="UP001409291"/>
    </source>
</evidence>
<reference evidence="1 2" key="1">
    <citation type="submission" date="2024-04" db="EMBL/GenBank/DDBJ databases">
        <title>WGS of bacteria from Torrens River.</title>
        <authorList>
            <person name="Wyrsch E.R."/>
            <person name="Drigo B."/>
        </authorList>
    </citation>
    <scope>NUCLEOTIDE SEQUENCE [LARGE SCALE GENOMIC DNA]</scope>
    <source>
        <strain evidence="1 2">TWI391</strain>
    </source>
</reference>
<evidence type="ECO:0000313" key="1">
    <source>
        <dbReference type="EMBL" id="MEN5380769.1"/>
    </source>
</evidence>
<organism evidence="1 2">
    <name type="scientific">Sphingobacterium kitahiroshimense</name>
    <dbReference type="NCBI Taxonomy" id="470446"/>
    <lineage>
        <taxon>Bacteria</taxon>
        <taxon>Pseudomonadati</taxon>
        <taxon>Bacteroidota</taxon>
        <taxon>Sphingobacteriia</taxon>
        <taxon>Sphingobacteriales</taxon>
        <taxon>Sphingobacteriaceae</taxon>
        <taxon>Sphingobacterium</taxon>
    </lineage>
</organism>
<gene>
    <name evidence="1" type="ORF">ABE541_26135</name>
</gene>
<dbReference type="SUPFAM" id="SSF53795">
    <property type="entry name" value="PEP carboxykinase-like"/>
    <property type="match status" value="1"/>
</dbReference>
<protein>
    <recommendedName>
        <fullName evidence="3">Phosphoenolpyruvate carboxykinase</fullName>
    </recommendedName>
</protein>
<dbReference type="Proteomes" id="UP001409291">
    <property type="component" value="Unassembled WGS sequence"/>
</dbReference>
<dbReference type="InterPro" id="IPR027417">
    <property type="entry name" value="P-loop_NTPase"/>
</dbReference>
<dbReference type="RefSeq" id="WP_346583718.1">
    <property type="nucleotide sequence ID" value="NZ_JBDJNQ010000027.1"/>
</dbReference>
<sequence>MILTNPTELSKKWYKIADLILEINYPASLDLEKLLPSFRDFQHNTTKENRTIQVNLSMEQAPQGEDLGQLLSDQSISWGDRFCFYEKGNTFITTIANDRGTDFWYLYSERDFAQSTIYIPESTETEQSAVICWMLMMLFGQAALLHDVIMIHGSVINRNGQGIAFLGKSGTGKSTHSRLWLKHIPDTSLLNDDNPAIRITDNGVIIYGTPWSGKTPCYKNEAIPLKAFVRLQQGPENIFEQLSGVKGFIAVLPSCTAIRWNKDLFAMMNSTLEKVISQVPVGFLKCLPDEAAAELCHQRIFETPS</sequence>
<name>A0ABV0C4V4_9SPHI</name>
<keyword evidence="2" id="KW-1185">Reference proteome</keyword>
<proteinExistence type="predicted"/>
<evidence type="ECO:0008006" key="3">
    <source>
        <dbReference type="Google" id="ProtNLM"/>
    </source>
</evidence>
<dbReference type="EMBL" id="JBDJNQ010000027">
    <property type="protein sequence ID" value="MEN5380769.1"/>
    <property type="molecule type" value="Genomic_DNA"/>
</dbReference>
<accession>A0ABV0C4V4</accession>